<dbReference type="PANTHER" id="PTHR36617">
    <property type="entry name" value="PROTEIN, PUTATIVE-RELATED"/>
    <property type="match status" value="1"/>
</dbReference>
<dbReference type="InterPro" id="IPR026960">
    <property type="entry name" value="RVT-Znf"/>
</dbReference>
<proteinExistence type="predicted"/>
<dbReference type="EMBL" id="JANJYJ010000006">
    <property type="protein sequence ID" value="KAK3206849.1"/>
    <property type="molecule type" value="Genomic_DNA"/>
</dbReference>
<dbReference type="Proteomes" id="UP001281410">
    <property type="component" value="Unassembled WGS sequence"/>
</dbReference>
<accession>A0AAE0E5E2</accession>
<dbReference type="AlphaFoldDB" id="A0AAE0E5E2"/>
<evidence type="ECO:0000259" key="1">
    <source>
        <dbReference type="Pfam" id="PF13966"/>
    </source>
</evidence>
<organism evidence="2 3">
    <name type="scientific">Dipteronia sinensis</name>
    <dbReference type="NCBI Taxonomy" id="43782"/>
    <lineage>
        <taxon>Eukaryota</taxon>
        <taxon>Viridiplantae</taxon>
        <taxon>Streptophyta</taxon>
        <taxon>Embryophyta</taxon>
        <taxon>Tracheophyta</taxon>
        <taxon>Spermatophyta</taxon>
        <taxon>Magnoliopsida</taxon>
        <taxon>eudicotyledons</taxon>
        <taxon>Gunneridae</taxon>
        <taxon>Pentapetalae</taxon>
        <taxon>rosids</taxon>
        <taxon>malvids</taxon>
        <taxon>Sapindales</taxon>
        <taxon>Sapindaceae</taxon>
        <taxon>Hippocastanoideae</taxon>
        <taxon>Acereae</taxon>
        <taxon>Dipteronia</taxon>
    </lineage>
</organism>
<keyword evidence="3" id="KW-1185">Reference proteome</keyword>
<name>A0AAE0E5E2_9ROSI</name>
<sequence length="194" mass="22710">METGESGQLRLACPRIFALSTSKQGVVSDFGKWIDSQWVLDVPLRRPLFDWKKEQWQVFFNCLDCNIIRSFVPDILVWANRSDGIFSVGSFRNSMEKASITNADKHMFVWQGASPPKIEIFLWQLLKGKVIVRKMLQRLGLDLSASIMCPLCDQKEETVDHIFLRCWWSWKLWTQCKVWWDVVSCANNTVLDWF</sequence>
<protein>
    <recommendedName>
        <fullName evidence="1">Reverse transcriptase zinc-binding domain-containing protein</fullName>
    </recommendedName>
</protein>
<dbReference type="Pfam" id="PF13966">
    <property type="entry name" value="zf-RVT"/>
    <property type="match status" value="1"/>
</dbReference>
<feature type="domain" description="Reverse transcriptase zinc-binding" evidence="1">
    <location>
        <begin position="86"/>
        <end position="173"/>
    </location>
</feature>
<comment type="caution">
    <text evidence="2">The sequence shown here is derived from an EMBL/GenBank/DDBJ whole genome shotgun (WGS) entry which is preliminary data.</text>
</comment>
<dbReference type="PANTHER" id="PTHR36617:SF5">
    <property type="entry name" value="OS05G0421675 PROTEIN"/>
    <property type="match status" value="1"/>
</dbReference>
<gene>
    <name evidence="2" type="ORF">Dsin_020895</name>
</gene>
<reference evidence="2" key="1">
    <citation type="journal article" date="2023" name="Plant J.">
        <title>Genome sequences and population genomics provide insights into the demographic history, inbreeding, and mutation load of two 'living fossil' tree species of Dipteronia.</title>
        <authorList>
            <person name="Feng Y."/>
            <person name="Comes H.P."/>
            <person name="Chen J."/>
            <person name="Zhu S."/>
            <person name="Lu R."/>
            <person name="Zhang X."/>
            <person name="Li P."/>
            <person name="Qiu J."/>
            <person name="Olsen K.M."/>
            <person name="Qiu Y."/>
        </authorList>
    </citation>
    <scope>NUCLEOTIDE SEQUENCE</scope>
    <source>
        <strain evidence="2">NBL</strain>
    </source>
</reference>
<evidence type="ECO:0000313" key="2">
    <source>
        <dbReference type="EMBL" id="KAK3206849.1"/>
    </source>
</evidence>
<evidence type="ECO:0000313" key="3">
    <source>
        <dbReference type="Proteomes" id="UP001281410"/>
    </source>
</evidence>